<gene>
    <name evidence="2" type="ORF">FWK35_00018680</name>
</gene>
<evidence type="ECO:0000256" key="1">
    <source>
        <dbReference type="SAM" id="MobiDB-lite"/>
    </source>
</evidence>
<protein>
    <submittedName>
        <fullName evidence="2">Uncharacterized protein</fullName>
    </submittedName>
</protein>
<reference evidence="2 3" key="1">
    <citation type="submission" date="2019-08" db="EMBL/GenBank/DDBJ databases">
        <title>Whole genome of Aphis craccivora.</title>
        <authorList>
            <person name="Voronova N.V."/>
            <person name="Shulinski R.S."/>
            <person name="Bandarenka Y.V."/>
            <person name="Zhorov D.G."/>
            <person name="Warner D."/>
        </authorList>
    </citation>
    <scope>NUCLEOTIDE SEQUENCE [LARGE SCALE GENOMIC DNA]</scope>
    <source>
        <strain evidence="2">180601</strain>
        <tissue evidence="2">Whole Body</tissue>
    </source>
</reference>
<proteinExistence type="predicted"/>
<dbReference type="EMBL" id="VUJU01000091">
    <property type="protein sequence ID" value="KAF0773165.1"/>
    <property type="molecule type" value="Genomic_DNA"/>
</dbReference>
<organism evidence="2 3">
    <name type="scientific">Aphis craccivora</name>
    <name type="common">Cowpea aphid</name>
    <dbReference type="NCBI Taxonomy" id="307492"/>
    <lineage>
        <taxon>Eukaryota</taxon>
        <taxon>Metazoa</taxon>
        <taxon>Ecdysozoa</taxon>
        <taxon>Arthropoda</taxon>
        <taxon>Hexapoda</taxon>
        <taxon>Insecta</taxon>
        <taxon>Pterygota</taxon>
        <taxon>Neoptera</taxon>
        <taxon>Paraneoptera</taxon>
        <taxon>Hemiptera</taxon>
        <taxon>Sternorrhyncha</taxon>
        <taxon>Aphidomorpha</taxon>
        <taxon>Aphidoidea</taxon>
        <taxon>Aphididae</taxon>
        <taxon>Aphidini</taxon>
        <taxon>Aphis</taxon>
        <taxon>Aphis</taxon>
    </lineage>
</organism>
<sequence>MSIVLYGAVGKNTSHNSMRFGIQPVGTLSGRSSRMNAATGTFDFGRRLTVSKDEAFGDPRALRRRSPGMHAGYGAVFCDGTGKRLRAITRQRTAGHGARGFKRFSESQATVDVATTASINRKTSAGGSGDYTTPPPINTSAEHKIGQYSVLPYRSKTYPGRLARKTRQGQTCAVLLYGKNNKTSTKKIPQLNKIQSTVKAHYKRAQNTVRKSPTRPPREFRVQYHCRVRAICVGFPAAVFPGGLVGGENGGSGGGVGRGNDTRTAASCAANADARGGINVNVCRSDLRRTEPIIYYYIPTTTHPYDIYVCTRLLRESIPLRHLDGDYTALLHSQLAKNVSISLRFWAAEGFGQTLLAFVCRQVLKSTAATVIKRKNNIEIVITSLPGEKKPTTG</sequence>
<name>A0A6G0ZQF6_APHCR</name>
<comment type="caution">
    <text evidence="2">The sequence shown here is derived from an EMBL/GenBank/DDBJ whole genome shotgun (WGS) entry which is preliminary data.</text>
</comment>
<dbReference type="AlphaFoldDB" id="A0A6G0ZQF6"/>
<feature type="region of interest" description="Disordered" evidence="1">
    <location>
        <begin position="121"/>
        <end position="141"/>
    </location>
</feature>
<accession>A0A6G0ZQF6</accession>
<keyword evidence="3" id="KW-1185">Reference proteome</keyword>
<evidence type="ECO:0000313" key="3">
    <source>
        <dbReference type="Proteomes" id="UP000478052"/>
    </source>
</evidence>
<evidence type="ECO:0000313" key="2">
    <source>
        <dbReference type="EMBL" id="KAF0773165.1"/>
    </source>
</evidence>
<dbReference type="Proteomes" id="UP000478052">
    <property type="component" value="Unassembled WGS sequence"/>
</dbReference>